<dbReference type="AlphaFoldDB" id="A0AA86SY58"/>
<evidence type="ECO:0000313" key="2">
    <source>
        <dbReference type="EMBL" id="CAJ1975193.1"/>
    </source>
</evidence>
<dbReference type="EMBL" id="OY731406">
    <property type="protein sequence ID" value="CAJ1975193.1"/>
    <property type="molecule type" value="Genomic_DNA"/>
</dbReference>
<accession>A0AA86SY58</accession>
<sequence>MLLDWIPGSLVTFLSVEAIGLLLQSTLPDSVFQTASTVTGGYLRKLDTFHPILYESYSTDYSVHWNSEREKLDLRSVNNSN</sequence>
<evidence type="ECO:0000313" key="3">
    <source>
        <dbReference type="Proteomes" id="UP001189624"/>
    </source>
</evidence>
<gene>
    <name evidence="2" type="ORF">AYBTSS11_LOCUS27296</name>
</gene>
<dbReference type="Proteomes" id="UP001189624">
    <property type="component" value="Chromosome 9"/>
</dbReference>
<name>A0AA86SY58_9FABA</name>
<reference evidence="2" key="1">
    <citation type="submission" date="2023-10" db="EMBL/GenBank/DDBJ databases">
        <authorList>
            <person name="Domelevo Entfellner J.-B."/>
        </authorList>
    </citation>
    <scope>NUCLEOTIDE SEQUENCE</scope>
</reference>
<organism evidence="2 3">
    <name type="scientific">Sphenostylis stenocarpa</name>
    <dbReference type="NCBI Taxonomy" id="92480"/>
    <lineage>
        <taxon>Eukaryota</taxon>
        <taxon>Viridiplantae</taxon>
        <taxon>Streptophyta</taxon>
        <taxon>Embryophyta</taxon>
        <taxon>Tracheophyta</taxon>
        <taxon>Spermatophyta</taxon>
        <taxon>Magnoliopsida</taxon>
        <taxon>eudicotyledons</taxon>
        <taxon>Gunneridae</taxon>
        <taxon>Pentapetalae</taxon>
        <taxon>rosids</taxon>
        <taxon>fabids</taxon>
        <taxon>Fabales</taxon>
        <taxon>Fabaceae</taxon>
        <taxon>Papilionoideae</taxon>
        <taxon>50 kb inversion clade</taxon>
        <taxon>NPAAA clade</taxon>
        <taxon>indigoferoid/millettioid clade</taxon>
        <taxon>Phaseoleae</taxon>
        <taxon>Sphenostylis</taxon>
    </lineage>
</organism>
<feature type="chain" id="PRO_5041724634" evidence="1">
    <location>
        <begin position="19"/>
        <end position="81"/>
    </location>
</feature>
<evidence type="ECO:0000256" key="1">
    <source>
        <dbReference type="SAM" id="SignalP"/>
    </source>
</evidence>
<keyword evidence="3" id="KW-1185">Reference proteome</keyword>
<feature type="signal peptide" evidence="1">
    <location>
        <begin position="1"/>
        <end position="18"/>
    </location>
</feature>
<keyword evidence="1" id="KW-0732">Signal</keyword>
<dbReference type="Gramene" id="rna-AYBTSS11_LOCUS27296">
    <property type="protein sequence ID" value="CAJ1975193.1"/>
    <property type="gene ID" value="gene-AYBTSS11_LOCUS27296"/>
</dbReference>
<protein>
    <submittedName>
        <fullName evidence="2">Uncharacterized protein</fullName>
    </submittedName>
</protein>
<proteinExistence type="predicted"/>